<proteinExistence type="inferred from homology"/>
<evidence type="ECO:0000259" key="2">
    <source>
        <dbReference type="Pfam" id="PF00582"/>
    </source>
</evidence>
<dbReference type="PIRSF" id="PIRSF006276">
    <property type="entry name" value="UspA"/>
    <property type="match status" value="1"/>
</dbReference>
<dbReference type="STRING" id="282676.B6F84_06380"/>
<dbReference type="CDD" id="cd00293">
    <property type="entry name" value="USP-like"/>
    <property type="match status" value="1"/>
</dbReference>
<dbReference type="OrthoDB" id="105697at2157"/>
<dbReference type="SUPFAM" id="SSF52402">
    <property type="entry name" value="Adenine nucleotide alpha hydrolases-like"/>
    <property type="match status" value="1"/>
</dbReference>
<protein>
    <submittedName>
        <fullName evidence="3">Universal stress protein UspA</fullName>
    </submittedName>
</protein>
<dbReference type="PANTHER" id="PTHR46268:SF25">
    <property type="entry name" value="USPA DOMAIN PROTEIN"/>
    <property type="match status" value="1"/>
</dbReference>
<dbReference type="GeneID" id="41590530"/>
<dbReference type="PRINTS" id="PR01438">
    <property type="entry name" value="UNVRSLSTRESS"/>
</dbReference>
<reference evidence="3 4" key="1">
    <citation type="submission" date="2017-03" db="EMBL/GenBank/DDBJ databases">
        <title>Sulfur activation and transportation mechanism of thermophilic Archaea Acidianus manzaensis YN-25.</title>
        <authorList>
            <person name="Ma Y."/>
            <person name="Yang Y."/>
            <person name="Xia J."/>
        </authorList>
    </citation>
    <scope>NUCLEOTIDE SEQUENCE [LARGE SCALE GENOMIC DNA]</scope>
    <source>
        <strain evidence="3 4">YN-25</strain>
    </source>
</reference>
<dbReference type="InterPro" id="IPR006015">
    <property type="entry name" value="Universal_stress_UspA"/>
</dbReference>
<dbReference type="PANTHER" id="PTHR46268">
    <property type="entry name" value="STRESS RESPONSE PROTEIN NHAX"/>
    <property type="match status" value="1"/>
</dbReference>
<accession>A0A1W6JZD4</accession>
<dbReference type="EMBL" id="CP020477">
    <property type="protein sequence ID" value="ARM75701.1"/>
    <property type="molecule type" value="Genomic_DNA"/>
</dbReference>
<sequence length="141" mass="15022">MFKHILVAYDGSSHAKKALDIAIDLAKKYEAKLDVIEVVDSSVFAGAGLAPVPSDVIESIYNRAKADIEDAKKAAKDKGIDAEGVVLEGDPATAILEYTNKNNVDLIVTGSRGLSTLKRIFLGSVSTRIVQEAKVPVIVVK</sequence>
<feature type="domain" description="UspA" evidence="2">
    <location>
        <begin position="1"/>
        <end position="141"/>
    </location>
</feature>
<keyword evidence="4" id="KW-1185">Reference proteome</keyword>
<comment type="similarity">
    <text evidence="1">Belongs to the universal stress protein A family.</text>
</comment>
<evidence type="ECO:0000256" key="1">
    <source>
        <dbReference type="ARBA" id="ARBA00008791"/>
    </source>
</evidence>
<dbReference type="Proteomes" id="UP000193404">
    <property type="component" value="Chromosome"/>
</dbReference>
<organism evidence="3 4">
    <name type="scientific">Acidianus manzaensis</name>
    <dbReference type="NCBI Taxonomy" id="282676"/>
    <lineage>
        <taxon>Archaea</taxon>
        <taxon>Thermoproteota</taxon>
        <taxon>Thermoprotei</taxon>
        <taxon>Sulfolobales</taxon>
        <taxon>Sulfolobaceae</taxon>
        <taxon>Acidianus</taxon>
    </lineage>
</organism>
<dbReference type="KEGG" id="aman:B6F84_06380"/>
<dbReference type="AlphaFoldDB" id="A0A1W6JZD4"/>
<dbReference type="RefSeq" id="WP_148691476.1">
    <property type="nucleotide sequence ID" value="NZ_CP020477.1"/>
</dbReference>
<dbReference type="InterPro" id="IPR014729">
    <property type="entry name" value="Rossmann-like_a/b/a_fold"/>
</dbReference>
<evidence type="ECO:0000313" key="3">
    <source>
        <dbReference type="EMBL" id="ARM75701.1"/>
    </source>
</evidence>
<evidence type="ECO:0000313" key="4">
    <source>
        <dbReference type="Proteomes" id="UP000193404"/>
    </source>
</evidence>
<gene>
    <name evidence="3" type="ORF">B6F84_06380</name>
</gene>
<name>A0A1W6JZD4_9CREN</name>
<dbReference type="Pfam" id="PF00582">
    <property type="entry name" value="Usp"/>
    <property type="match status" value="1"/>
</dbReference>
<dbReference type="Gene3D" id="3.40.50.620">
    <property type="entry name" value="HUPs"/>
    <property type="match status" value="1"/>
</dbReference>
<dbReference type="InterPro" id="IPR006016">
    <property type="entry name" value="UspA"/>
</dbReference>